<name>M5DW66_9GAMM</name>
<keyword evidence="1" id="KW-0812">Transmembrane</keyword>
<sequence>MLWQSKAYLYQVDYIYVTEYGVLYQKLTEDGVITELEDRQLQAERNKGYTGVPQEYLNKKFLEKNISWLLLTSVLLFLCYFIPKVFLYFLEYIVVFEALISFFILESFHASYLLIISLLFFFQYRKRWKGSSE</sequence>
<evidence type="ECO:0000313" key="3">
    <source>
        <dbReference type="Proteomes" id="UP000011866"/>
    </source>
</evidence>
<reference evidence="2 3" key="1">
    <citation type="journal article" date="2013" name="Genome Announc.">
        <title>Genome Sequence of Thalassolituus oleivorans MIL-1 (DSM 14913T).</title>
        <authorList>
            <person name="Golyshin P.N."/>
            <person name="Werner J."/>
            <person name="Chernikova T.N."/>
            <person name="Tran H."/>
            <person name="Ferrer M."/>
            <person name="Yakimov M.M."/>
            <person name="Teeling H."/>
            <person name="Golyshina O.V."/>
        </authorList>
    </citation>
    <scope>NUCLEOTIDE SEQUENCE [LARGE SCALE GENOMIC DNA]</scope>
    <source>
        <strain evidence="2 3">MIL-1</strain>
    </source>
</reference>
<dbReference type="AlphaFoldDB" id="M5DW66"/>
<organism evidence="2 3">
    <name type="scientific">Thalassolituus oleivorans MIL-1</name>
    <dbReference type="NCBI Taxonomy" id="1298593"/>
    <lineage>
        <taxon>Bacteria</taxon>
        <taxon>Pseudomonadati</taxon>
        <taxon>Pseudomonadota</taxon>
        <taxon>Gammaproteobacteria</taxon>
        <taxon>Oceanospirillales</taxon>
        <taxon>Oceanospirillaceae</taxon>
        <taxon>Thalassolituus</taxon>
    </lineage>
</organism>
<evidence type="ECO:0000313" key="2">
    <source>
        <dbReference type="EMBL" id="CCU73513.1"/>
    </source>
</evidence>
<feature type="transmembrane region" description="Helical" evidence="1">
    <location>
        <begin position="68"/>
        <end position="90"/>
    </location>
</feature>
<dbReference type="EMBL" id="HF680312">
    <property type="protein sequence ID" value="CCU73513.1"/>
    <property type="molecule type" value="Genomic_DNA"/>
</dbReference>
<gene>
    <name evidence="2" type="ORF">TOL_3117</name>
</gene>
<dbReference type="Proteomes" id="UP000011866">
    <property type="component" value="Chromosome"/>
</dbReference>
<evidence type="ECO:0000256" key="1">
    <source>
        <dbReference type="SAM" id="Phobius"/>
    </source>
</evidence>
<keyword evidence="1" id="KW-1133">Transmembrane helix</keyword>
<keyword evidence="3" id="KW-1185">Reference proteome</keyword>
<protein>
    <submittedName>
        <fullName evidence="2">Uncharacterized protein</fullName>
    </submittedName>
</protein>
<dbReference type="HOGENOM" id="CLU_1905755_0_0_6"/>
<keyword evidence="1" id="KW-0472">Membrane</keyword>
<accession>M5DW66</accession>
<feature type="transmembrane region" description="Helical" evidence="1">
    <location>
        <begin position="102"/>
        <end position="122"/>
    </location>
</feature>
<proteinExistence type="predicted"/>
<dbReference type="KEGG" id="tol:TOL_3117"/>